<comment type="caution">
    <text evidence="1">The sequence shown here is derived from an EMBL/GenBank/DDBJ whole genome shotgun (WGS) entry which is preliminary data.</text>
</comment>
<name>A0ABQ3II87_9RHOB</name>
<dbReference type="Proteomes" id="UP000609802">
    <property type="component" value="Unassembled WGS sequence"/>
</dbReference>
<proteinExistence type="predicted"/>
<gene>
    <name evidence="1" type="ORF">GCM10016455_00500</name>
</gene>
<reference evidence="2" key="1">
    <citation type="journal article" date="2019" name="Int. J. Syst. Evol. Microbiol.">
        <title>The Global Catalogue of Microorganisms (GCM) 10K type strain sequencing project: providing services to taxonomists for standard genome sequencing and annotation.</title>
        <authorList>
            <consortium name="The Broad Institute Genomics Platform"/>
            <consortium name="The Broad Institute Genome Sequencing Center for Infectious Disease"/>
            <person name="Wu L."/>
            <person name="Ma J."/>
        </authorList>
    </citation>
    <scope>NUCLEOTIDE SEQUENCE [LARGE SCALE GENOMIC DNA]</scope>
    <source>
        <strain evidence="2">KCTC 42443</strain>
    </source>
</reference>
<evidence type="ECO:0008006" key="3">
    <source>
        <dbReference type="Google" id="ProtNLM"/>
    </source>
</evidence>
<protein>
    <recommendedName>
        <fullName evidence="3">Lipoprotein</fullName>
    </recommendedName>
</protein>
<dbReference type="RefSeq" id="WP_191284482.1">
    <property type="nucleotide sequence ID" value="NZ_BNCH01000001.1"/>
</dbReference>
<dbReference type="EMBL" id="BNCH01000001">
    <property type="protein sequence ID" value="GHE85277.1"/>
    <property type="molecule type" value="Genomic_DNA"/>
</dbReference>
<accession>A0ABQ3II87</accession>
<organism evidence="1 2">
    <name type="scientific">Aliiroseovarius zhejiangensis</name>
    <dbReference type="NCBI Taxonomy" id="1632025"/>
    <lineage>
        <taxon>Bacteria</taxon>
        <taxon>Pseudomonadati</taxon>
        <taxon>Pseudomonadota</taxon>
        <taxon>Alphaproteobacteria</taxon>
        <taxon>Rhodobacterales</taxon>
        <taxon>Paracoccaceae</taxon>
        <taxon>Aliiroseovarius</taxon>
    </lineage>
</organism>
<sequence length="130" mass="14049">MANWFSKLTLAVLTGVLIYWLTQGLRTDAPSTQSSATRVVGYLVVSDGGQVRNLNDLGAGATLCGNKSTIEALRAFAPLVTFNLRTVPTQELFQAYQVGLCKGVLFRQLTQTNEVFPADLAGGRVIEIRS</sequence>
<evidence type="ECO:0000313" key="2">
    <source>
        <dbReference type="Proteomes" id="UP000609802"/>
    </source>
</evidence>
<keyword evidence="2" id="KW-1185">Reference proteome</keyword>
<evidence type="ECO:0000313" key="1">
    <source>
        <dbReference type="EMBL" id="GHE85277.1"/>
    </source>
</evidence>